<dbReference type="SUPFAM" id="SSF118010">
    <property type="entry name" value="TM1457-like"/>
    <property type="match status" value="1"/>
</dbReference>
<dbReference type="EMBL" id="VSSQ01093856">
    <property type="protein sequence ID" value="MPN38552.1"/>
    <property type="molecule type" value="Genomic_DNA"/>
</dbReference>
<protein>
    <submittedName>
        <fullName evidence="1">Uncharacterized protein</fullName>
    </submittedName>
</protein>
<comment type="caution">
    <text evidence="1">The sequence shown here is derived from an EMBL/GenBank/DDBJ whole genome shotgun (WGS) entry which is preliminary data.</text>
</comment>
<dbReference type="InterPro" id="IPR036764">
    <property type="entry name" value="Peptidase_Prp_sf"/>
</dbReference>
<dbReference type="Gene3D" id="3.30.70.1490">
    <property type="entry name" value="Cysteine protease Prp"/>
    <property type="match status" value="1"/>
</dbReference>
<gene>
    <name evidence="1" type="ORF">SDC9_186076</name>
</gene>
<sequence>MSIACANALERVAGMKPEVTEKDALLEVKLHDPNEQALTIFKVFESGMRDLKEAYPTHIKLSEAGLPK</sequence>
<reference evidence="1" key="1">
    <citation type="submission" date="2019-08" db="EMBL/GenBank/DDBJ databases">
        <authorList>
            <person name="Kucharzyk K."/>
            <person name="Murdoch R.W."/>
            <person name="Higgins S."/>
            <person name="Loffler F."/>
        </authorList>
    </citation>
    <scope>NUCLEOTIDE SEQUENCE</scope>
</reference>
<accession>A0A645HJI5</accession>
<organism evidence="1">
    <name type="scientific">bioreactor metagenome</name>
    <dbReference type="NCBI Taxonomy" id="1076179"/>
    <lineage>
        <taxon>unclassified sequences</taxon>
        <taxon>metagenomes</taxon>
        <taxon>ecological metagenomes</taxon>
    </lineage>
</organism>
<proteinExistence type="predicted"/>
<evidence type="ECO:0000313" key="1">
    <source>
        <dbReference type="EMBL" id="MPN38552.1"/>
    </source>
</evidence>
<name>A0A645HJI5_9ZZZZ</name>
<dbReference type="AlphaFoldDB" id="A0A645HJI5"/>